<name>A0A9N9SXI4_DIABA</name>
<accession>A0A9N9SXI4</accession>
<evidence type="ECO:0000313" key="2">
    <source>
        <dbReference type="EMBL" id="CAG9830280.1"/>
    </source>
</evidence>
<feature type="compositionally biased region" description="Basic and acidic residues" evidence="1">
    <location>
        <begin position="126"/>
        <end position="177"/>
    </location>
</feature>
<feature type="compositionally biased region" description="Basic residues" evidence="1">
    <location>
        <begin position="325"/>
        <end position="335"/>
    </location>
</feature>
<feature type="region of interest" description="Disordered" evidence="1">
    <location>
        <begin position="456"/>
        <end position="487"/>
    </location>
</feature>
<dbReference type="OrthoDB" id="6782404at2759"/>
<feature type="region of interest" description="Disordered" evidence="1">
    <location>
        <begin position="84"/>
        <end position="345"/>
    </location>
</feature>
<dbReference type="AlphaFoldDB" id="A0A9N9SXI4"/>
<evidence type="ECO:0000256" key="1">
    <source>
        <dbReference type="SAM" id="MobiDB-lite"/>
    </source>
</evidence>
<proteinExistence type="predicted"/>
<feature type="compositionally biased region" description="Basic residues" evidence="1">
    <location>
        <begin position="111"/>
        <end position="125"/>
    </location>
</feature>
<sequence length="487" mass="57342">MASRNNTQRSKHNYGLLANVSTTELESIRVGIKRKTFTGTQSSAPIERSLGDPKSIIPLVHFGKDNKRIPRSIFDREGIVVNKEEEQPVGRKKTEHSKSRSYSRSDSRSPYSRRHSRSRSRSRSRRSVDRLVNKRRSIDRSRRRDRSSERKYSSRSSDRERSRDRRRSADRGRSPKKYEKRRSHSRDRDSHRERKKSITPLRPGEYRPNHPDLLKRRSREREGYKSRRSKSLSTDGPSTSRKRSPSSPRRKSRSPQRSSKRRRSSRSPERYERKSRSSSPKHYGSAQYDRYSRRKSRSPRPNDFSPRARKRYSRSPEYDRDRRYRDRRRTRSRSPKSKDMSQFREPGLDFGYYEGIATPDLWLHPHPGMIRGYIPRFYPPFYPRGIPPHGTQVMFPPRYPIVPNIIRGKLPVYNNRQKPKIIPATESDPSVSVVTSNYCQDETEGRCVIEEVNHGDVKEVRKSNDVESDQHNGNESENKSTSEVKTD</sequence>
<feature type="compositionally biased region" description="Basic and acidic residues" evidence="1">
    <location>
        <begin position="266"/>
        <end position="275"/>
    </location>
</feature>
<keyword evidence="3" id="KW-1185">Reference proteome</keyword>
<feature type="compositionally biased region" description="Basic and acidic residues" evidence="1">
    <location>
        <begin position="314"/>
        <end position="324"/>
    </location>
</feature>
<organism evidence="2 3">
    <name type="scientific">Diabrotica balteata</name>
    <name type="common">Banded cucumber beetle</name>
    <dbReference type="NCBI Taxonomy" id="107213"/>
    <lineage>
        <taxon>Eukaryota</taxon>
        <taxon>Metazoa</taxon>
        <taxon>Ecdysozoa</taxon>
        <taxon>Arthropoda</taxon>
        <taxon>Hexapoda</taxon>
        <taxon>Insecta</taxon>
        <taxon>Pterygota</taxon>
        <taxon>Neoptera</taxon>
        <taxon>Endopterygota</taxon>
        <taxon>Coleoptera</taxon>
        <taxon>Polyphaga</taxon>
        <taxon>Cucujiformia</taxon>
        <taxon>Chrysomeloidea</taxon>
        <taxon>Chrysomelidae</taxon>
        <taxon>Galerucinae</taxon>
        <taxon>Diabroticina</taxon>
        <taxon>Diabroticites</taxon>
        <taxon>Diabrotica</taxon>
    </lineage>
</organism>
<feature type="compositionally biased region" description="Basic residues" evidence="1">
    <location>
        <begin position="90"/>
        <end position="101"/>
    </location>
</feature>
<feature type="compositionally biased region" description="Basic residues" evidence="1">
    <location>
        <begin position="240"/>
        <end position="265"/>
    </location>
</feature>
<evidence type="ECO:0000313" key="3">
    <source>
        <dbReference type="Proteomes" id="UP001153709"/>
    </source>
</evidence>
<feature type="compositionally biased region" description="Basic and acidic residues" evidence="1">
    <location>
        <begin position="204"/>
        <end position="225"/>
    </location>
</feature>
<reference evidence="2" key="1">
    <citation type="submission" date="2022-01" db="EMBL/GenBank/DDBJ databases">
        <authorList>
            <person name="King R."/>
        </authorList>
    </citation>
    <scope>NUCLEOTIDE SEQUENCE</scope>
</reference>
<dbReference type="EMBL" id="OU898277">
    <property type="protein sequence ID" value="CAG9830280.1"/>
    <property type="molecule type" value="Genomic_DNA"/>
</dbReference>
<gene>
    <name evidence="2" type="ORF">DIABBA_LOCUS3998</name>
</gene>
<dbReference type="Proteomes" id="UP001153709">
    <property type="component" value="Chromosome 2"/>
</dbReference>
<protein>
    <submittedName>
        <fullName evidence="2">Uncharacterized protein</fullName>
    </submittedName>
</protein>